<dbReference type="SUPFAM" id="SSF52833">
    <property type="entry name" value="Thioredoxin-like"/>
    <property type="match status" value="1"/>
</dbReference>
<protein>
    <recommendedName>
        <fullName evidence="3">Glutaredoxin domain-containing protein</fullName>
    </recommendedName>
</protein>
<dbReference type="AlphaFoldDB" id="A0A6N6M8Z0"/>
<evidence type="ECO:0008006" key="3">
    <source>
        <dbReference type="Google" id="ProtNLM"/>
    </source>
</evidence>
<reference evidence="1 2" key="1">
    <citation type="submission" date="2019-09" db="EMBL/GenBank/DDBJ databases">
        <title>Genomes of Cryomorphaceae.</title>
        <authorList>
            <person name="Bowman J.P."/>
        </authorList>
    </citation>
    <scope>NUCLEOTIDE SEQUENCE [LARGE SCALE GENOMIC DNA]</scope>
    <source>
        <strain evidence="1 2">KCTC 52047</strain>
    </source>
</reference>
<dbReference type="RefSeq" id="WP_151166350.1">
    <property type="nucleotide sequence ID" value="NZ_WACR01000002.1"/>
</dbReference>
<dbReference type="EMBL" id="WACR01000002">
    <property type="protein sequence ID" value="KAB1065526.1"/>
    <property type="molecule type" value="Genomic_DNA"/>
</dbReference>
<organism evidence="1 2">
    <name type="scientific">Salibacter halophilus</name>
    <dbReference type="NCBI Taxonomy" id="1803916"/>
    <lineage>
        <taxon>Bacteria</taxon>
        <taxon>Pseudomonadati</taxon>
        <taxon>Bacteroidota</taxon>
        <taxon>Flavobacteriia</taxon>
        <taxon>Flavobacteriales</taxon>
        <taxon>Salibacteraceae</taxon>
        <taxon>Salibacter</taxon>
    </lineage>
</organism>
<evidence type="ECO:0000313" key="2">
    <source>
        <dbReference type="Proteomes" id="UP000435357"/>
    </source>
</evidence>
<dbReference type="Proteomes" id="UP000435357">
    <property type="component" value="Unassembled WGS sequence"/>
</dbReference>
<evidence type="ECO:0000313" key="1">
    <source>
        <dbReference type="EMBL" id="KAB1065526.1"/>
    </source>
</evidence>
<keyword evidence="2" id="KW-1185">Reference proteome</keyword>
<accession>A0A6N6M8Z0</accession>
<name>A0A6N6M8Z0_9FLAO</name>
<gene>
    <name evidence="1" type="ORF">F3059_02410</name>
</gene>
<dbReference type="InterPro" id="IPR036249">
    <property type="entry name" value="Thioredoxin-like_sf"/>
</dbReference>
<sequence>MEYNLFIGKDCHDCQKVVEFIVKNELKVDIINLDEDDATEPPVQIFVRPALFVKGGLKAYGTDIIAYLKQNN</sequence>
<proteinExistence type="predicted"/>
<comment type="caution">
    <text evidence="1">The sequence shown here is derived from an EMBL/GenBank/DDBJ whole genome shotgun (WGS) entry which is preliminary data.</text>
</comment>